<dbReference type="OrthoDB" id="9805013at2"/>
<keyword evidence="2" id="KW-1185">Reference proteome</keyword>
<dbReference type="HOGENOM" id="CLU_2467910_0_0_9"/>
<dbReference type="Proteomes" id="UP000007488">
    <property type="component" value="Chromosome"/>
</dbReference>
<sequence length="88" mass="10165">MTNINPHLLFINACVNRETSRINRLAGELINLLKEKAGYSVTELVLEKENIQALNSETWENGWLFPTMANSRTRCSNTRIKYQKQIVL</sequence>
<accession>F0SVB1</accession>
<dbReference type="KEGG" id="sgy:Sgly_1301"/>
<reference evidence="1 2" key="1">
    <citation type="journal article" date="2011" name="Stand. Genomic Sci.">
        <title>Complete genome sequence of Syntrophobotulus glycolicus type strain (FlGlyR).</title>
        <authorList>
            <person name="Han C."/>
            <person name="Mwirichia R."/>
            <person name="Chertkov O."/>
            <person name="Held B."/>
            <person name="Lapidus A."/>
            <person name="Nolan M."/>
            <person name="Lucas S."/>
            <person name="Hammon N."/>
            <person name="Deshpande S."/>
            <person name="Cheng J.F."/>
            <person name="Tapia R."/>
            <person name="Goodwin L."/>
            <person name="Pitluck S."/>
            <person name="Huntemann M."/>
            <person name="Liolios K."/>
            <person name="Ivanova N."/>
            <person name="Pagani I."/>
            <person name="Mavromatis K."/>
            <person name="Ovchinikova G."/>
            <person name="Pati A."/>
            <person name="Chen A."/>
            <person name="Palaniappan K."/>
            <person name="Land M."/>
            <person name="Hauser L."/>
            <person name="Brambilla E.M."/>
            <person name="Rohde M."/>
            <person name="Spring S."/>
            <person name="Sikorski J."/>
            <person name="Goker M."/>
            <person name="Woyke T."/>
            <person name="Bristow J."/>
            <person name="Eisen J.A."/>
            <person name="Markowitz V."/>
            <person name="Hugenholtz P."/>
            <person name="Kyrpides N.C."/>
            <person name="Klenk H.P."/>
            <person name="Detter J.C."/>
        </authorList>
    </citation>
    <scope>NUCLEOTIDE SEQUENCE [LARGE SCALE GENOMIC DNA]</scope>
    <source>
        <strain evidence="2">DSM 8271 / FlGlyR</strain>
    </source>
</reference>
<evidence type="ECO:0000313" key="2">
    <source>
        <dbReference type="Proteomes" id="UP000007488"/>
    </source>
</evidence>
<dbReference type="RefSeq" id="WP_013624481.1">
    <property type="nucleotide sequence ID" value="NC_015172.1"/>
</dbReference>
<gene>
    <name evidence="1" type="ordered locus">Sgly_1301</name>
</gene>
<protein>
    <submittedName>
        <fullName evidence="1">Uncharacterized protein</fullName>
    </submittedName>
</protein>
<evidence type="ECO:0000313" key="1">
    <source>
        <dbReference type="EMBL" id="ADY55611.1"/>
    </source>
</evidence>
<organism evidence="1 2">
    <name type="scientific">Syntrophobotulus glycolicus (strain DSM 8271 / FlGlyR)</name>
    <dbReference type="NCBI Taxonomy" id="645991"/>
    <lineage>
        <taxon>Bacteria</taxon>
        <taxon>Bacillati</taxon>
        <taxon>Bacillota</taxon>
        <taxon>Clostridia</taxon>
        <taxon>Eubacteriales</taxon>
        <taxon>Desulfitobacteriaceae</taxon>
        <taxon>Syntrophobotulus</taxon>
    </lineage>
</organism>
<name>F0SVB1_SYNGF</name>
<dbReference type="STRING" id="645991.Sgly_1301"/>
<reference evidence="2" key="2">
    <citation type="submission" date="2011-02" db="EMBL/GenBank/DDBJ databases">
        <title>The complete genome of Syntrophobotulus glycolicus DSM 8271.</title>
        <authorList>
            <person name="Lucas S."/>
            <person name="Copeland A."/>
            <person name="Lapidus A."/>
            <person name="Bruce D."/>
            <person name="Goodwin L."/>
            <person name="Pitluck S."/>
            <person name="Kyrpides N."/>
            <person name="Mavromatis K."/>
            <person name="Pagani I."/>
            <person name="Ivanova N."/>
            <person name="Mikhailova N."/>
            <person name="Chertkov O."/>
            <person name="Held B."/>
            <person name="Detter J.C."/>
            <person name="Tapia R."/>
            <person name="Han C."/>
            <person name="Land M."/>
            <person name="Hauser L."/>
            <person name="Markowitz V."/>
            <person name="Cheng J.-F."/>
            <person name="Hugenholtz P."/>
            <person name="Woyke T."/>
            <person name="Wu D."/>
            <person name="Spring S."/>
            <person name="Schroeder M."/>
            <person name="Brambilla E."/>
            <person name="Klenk H.-P."/>
            <person name="Eisen J.A."/>
        </authorList>
    </citation>
    <scope>NUCLEOTIDE SEQUENCE [LARGE SCALE GENOMIC DNA]</scope>
    <source>
        <strain evidence="2">DSM 8271 / FlGlyR</strain>
    </source>
</reference>
<proteinExistence type="predicted"/>
<dbReference type="EMBL" id="CP002547">
    <property type="protein sequence ID" value="ADY55611.1"/>
    <property type="molecule type" value="Genomic_DNA"/>
</dbReference>
<dbReference type="AlphaFoldDB" id="F0SVB1"/>